<protein>
    <submittedName>
        <fullName evidence="2">Uncharacterized protein</fullName>
    </submittedName>
</protein>
<gene>
    <name evidence="2" type="ORF">DPMN_024259</name>
</gene>
<comment type="caution">
    <text evidence="2">The sequence shown here is derived from an EMBL/GenBank/DDBJ whole genome shotgun (WGS) entry which is preliminary data.</text>
</comment>
<dbReference type="AlphaFoldDB" id="A0A9D4RC54"/>
<evidence type="ECO:0000256" key="1">
    <source>
        <dbReference type="SAM" id="Coils"/>
    </source>
</evidence>
<accession>A0A9D4RC54</accession>
<feature type="coiled-coil region" evidence="1">
    <location>
        <begin position="1"/>
        <end position="28"/>
    </location>
</feature>
<proteinExistence type="predicted"/>
<keyword evidence="3" id="KW-1185">Reference proteome</keyword>
<reference evidence="2" key="1">
    <citation type="journal article" date="2019" name="bioRxiv">
        <title>The Genome of the Zebra Mussel, Dreissena polymorpha: A Resource for Invasive Species Research.</title>
        <authorList>
            <person name="McCartney M.A."/>
            <person name="Auch B."/>
            <person name="Kono T."/>
            <person name="Mallez S."/>
            <person name="Zhang Y."/>
            <person name="Obille A."/>
            <person name="Becker A."/>
            <person name="Abrahante J.E."/>
            <person name="Garbe J."/>
            <person name="Badalamenti J.P."/>
            <person name="Herman A."/>
            <person name="Mangelson H."/>
            <person name="Liachko I."/>
            <person name="Sullivan S."/>
            <person name="Sone E.D."/>
            <person name="Koren S."/>
            <person name="Silverstein K.A.T."/>
            <person name="Beckman K.B."/>
            <person name="Gohl D.M."/>
        </authorList>
    </citation>
    <scope>NUCLEOTIDE SEQUENCE</scope>
    <source>
        <strain evidence="2">Duluth1</strain>
        <tissue evidence="2">Whole animal</tissue>
    </source>
</reference>
<name>A0A9D4RC54_DREPO</name>
<organism evidence="2 3">
    <name type="scientific">Dreissena polymorpha</name>
    <name type="common">Zebra mussel</name>
    <name type="synonym">Mytilus polymorpha</name>
    <dbReference type="NCBI Taxonomy" id="45954"/>
    <lineage>
        <taxon>Eukaryota</taxon>
        <taxon>Metazoa</taxon>
        <taxon>Spiralia</taxon>
        <taxon>Lophotrochozoa</taxon>
        <taxon>Mollusca</taxon>
        <taxon>Bivalvia</taxon>
        <taxon>Autobranchia</taxon>
        <taxon>Heteroconchia</taxon>
        <taxon>Euheterodonta</taxon>
        <taxon>Imparidentia</taxon>
        <taxon>Neoheterodontei</taxon>
        <taxon>Myida</taxon>
        <taxon>Dreissenoidea</taxon>
        <taxon>Dreissenidae</taxon>
        <taxon>Dreissena</taxon>
    </lineage>
</organism>
<sequence>MASWVIKLRELRERQEEVQEEFALEIADVIGPEMRVGRKSPRLVWPYFGNSTLIQNQKYKLWIKNLQEC</sequence>
<keyword evidence="1" id="KW-0175">Coiled coil</keyword>
<evidence type="ECO:0000313" key="3">
    <source>
        <dbReference type="Proteomes" id="UP000828390"/>
    </source>
</evidence>
<reference evidence="2" key="2">
    <citation type="submission" date="2020-11" db="EMBL/GenBank/DDBJ databases">
        <authorList>
            <person name="McCartney M.A."/>
            <person name="Auch B."/>
            <person name="Kono T."/>
            <person name="Mallez S."/>
            <person name="Becker A."/>
            <person name="Gohl D.M."/>
            <person name="Silverstein K.A.T."/>
            <person name="Koren S."/>
            <person name="Bechman K.B."/>
            <person name="Herman A."/>
            <person name="Abrahante J.E."/>
            <person name="Garbe J."/>
        </authorList>
    </citation>
    <scope>NUCLEOTIDE SEQUENCE</scope>
    <source>
        <strain evidence="2">Duluth1</strain>
        <tissue evidence="2">Whole animal</tissue>
    </source>
</reference>
<dbReference type="EMBL" id="JAIWYP010000002">
    <property type="protein sequence ID" value="KAH3861332.1"/>
    <property type="molecule type" value="Genomic_DNA"/>
</dbReference>
<evidence type="ECO:0000313" key="2">
    <source>
        <dbReference type="EMBL" id="KAH3861332.1"/>
    </source>
</evidence>
<dbReference type="Proteomes" id="UP000828390">
    <property type="component" value="Unassembled WGS sequence"/>
</dbReference>